<organism evidence="11 12">
    <name type="scientific">Tribonema minus</name>
    <dbReference type="NCBI Taxonomy" id="303371"/>
    <lineage>
        <taxon>Eukaryota</taxon>
        <taxon>Sar</taxon>
        <taxon>Stramenopiles</taxon>
        <taxon>Ochrophyta</taxon>
        <taxon>PX clade</taxon>
        <taxon>Xanthophyceae</taxon>
        <taxon>Tribonematales</taxon>
        <taxon>Tribonemataceae</taxon>
        <taxon>Tribonema</taxon>
    </lineage>
</organism>
<dbReference type="InterPro" id="IPR001245">
    <property type="entry name" value="Ser-Thr/Tyr_kinase_cat_dom"/>
</dbReference>
<keyword evidence="12" id="KW-1185">Reference proteome</keyword>
<dbReference type="PRINTS" id="PR00109">
    <property type="entry name" value="TYRKINASE"/>
</dbReference>
<gene>
    <name evidence="11" type="ORF">JKP88DRAFT_306242</name>
</gene>
<dbReference type="PANTHER" id="PTHR48013:SF9">
    <property type="entry name" value="DUAL SPECIFICITY MITOGEN-ACTIVATED PROTEIN KINASE KINASE 5"/>
    <property type="match status" value="1"/>
</dbReference>
<feature type="domain" description="Protein kinase" evidence="10">
    <location>
        <begin position="1"/>
        <end position="155"/>
    </location>
</feature>
<comment type="similarity">
    <text evidence="5">Belongs to the protein kinase superfamily. STE Ser/Thr protein kinase family. MAP kinase kinase subfamily.</text>
</comment>
<feature type="non-terminal residue" evidence="11">
    <location>
        <position position="1"/>
    </location>
</feature>
<dbReference type="PANTHER" id="PTHR48013">
    <property type="entry name" value="DUAL SPECIFICITY MITOGEN-ACTIVATED PROTEIN KINASE KINASE 5-RELATED"/>
    <property type="match status" value="1"/>
</dbReference>
<accession>A0A835Z5L4</accession>
<dbReference type="AlphaFoldDB" id="A0A835Z5L4"/>
<protein>
    <recommendedName>
        <fullName evidence="6">mitogen-activated protein kinase kinase</fullName>
        <ecNumber evidence="6">2.7.12.2</ecNumber>
    </recommendedName>
</protein>
<comment type="catalytic activity">
    <reaction evidence="7">
        <text>L-seryl-[protein] + ATP = O-phospho-L-seryl-[protein] + ADP + H(+)</text>
        <dbReference type="Rhea" id="RHEA:17989"/>
        <dbReference type="Rhea" id="RHEA-COMP:9863"/>
        <dbReference type="Rhea" id="RHEA-COMP:11604"/>
        <dbReference type="ChEBI" id="CHEBI:15378"/>
        <dbReference type="ChEBI" id="CHEBI:29999"/>
        <dbReference type="ChEBI" id="CHEBI:30616"/>
        <dbReference type="ChEBI" id="CHEBI:83421"/>
        <dbReference type="ChEBI" id="CHEBI:456216"/>
        <dbReference type="EC" id="2.7.12.2"/>
    </reaction>
</comment>
<keyword evidence="4" id="KW-0067">ATP-binding</keyword>
<dbReference type="Proteomes" id="UP000664859">
    <property type="component" value="Unassembled WGS sequence"/>
</dbReference>
<dbReference type="PROSITE" id="PS50011">
    <property type="entry name" value="PROTEIN_KINASE_DOM"/>
    <property type="match status" value="1"/>
</dbReference>
<comment type="catalytic activity">
    <reaction evidence="9">
        <text>L-tyrosyl-[protein] + ATP = O-phospho-L-tyrosyl-[protein] + ADP + H(+)</text>
        <dbReference type="Rhea" id="RHEA:10596"/>
        <dbReference type="Rhea" id="RHEA-COMP:10136"/>
        <dbReference type="Rhea" id="RHEA-COMP:20101"/>
        <dbReference type="ChEBI" id="CHEBI:15378"/>
        <dbReference type="ChEBI" id="CHEBI:30616"/>
        <dbReference type="ChEBI" id="CHEBI:46858"/>
        <dbReference type="ChEBI" id="CHEBI:61978"/>
        <dbReference type="ChEBI" id="CHEBI:456216"/>
        <dbReference type="EC" id="2.7.12.2"/>
    </reaction>
</comment>
<name>A0A835Z5L4_9STRA</name>
<keyword evidence="3 11" id="KW-0418">Kinase</keyword>
<reference evidence="11" key="1">
    <citation type="submission" date="2021-02" db="EMBL/GenBank/DDBJ databases">
        <title>First Annotated Genome of the Yellow-green Alga Tribonema minus.</title>
        <authorList>
            <person name="Mahan K.M."/>
        </authorList>
    </citation>
    <scope>NUCLEOTIDE SEQUENCE</scope>
    <source>
        <strain evidence="11">UTEX B ZZ1240</strain>
    </source>
</reference>
<evidence type="ECO:0000256" key="2">
    <source>
        <dbReference type="ARBA" id="ARBA00022741"/>
    </source>
</evidence>
<dbReference type="OrthoDB" id="10252354at2759"/>
<dbReference type="GO" id="GO:0004708">
    <property type="term" value="F:MAP kinase kinase activity"/>
    <property type="evidence" value="ECO:0007669"/>
    <property type="project" value="UniProtKB-EC"/>
</dbReference>
<evidence type="ECO:0000259" key="10">
    <source>
        <dbReference type="PROSITE" id="PS50011"/>
    </source>
</evidence>
<evidence type="ECO:0000313" key="11">
    <source>
        <dbReference type="EMBL" id="KAG5188057.1"/>
    </source>
</evidence>
<evidence type="ECO:0000313" key="12">
    <source>
        <dbReference type="Proteomes" id="UP000664859"/>
    </source>
</evidence>
<dbReference type="Gene3D" id="1.10.510.10">
    <property type="entry name" value="Transferase(Phosphotransferase) domain 1"/>
    <property type="match status" value="1"/>
</dbReference>
<evidence type="ECO:0000256" key="7">
    <source>
        <dbReference type="ARBA" id="ARBA00049014"/>
    </source>
</evidence>
<dbReference type="Pfam" id="PF00069">
    <property type="entry name" value="Pkinase"/>
    <property type="match status" value="1"/>
</dbReference>
<evidence type="ECO:0000256" key="9">
    <source>
        <dbReference type="ARBA" id="ARBA00051693"/>
    </source>
</evidence>
<dbReference type="SMART" id="SM00220">
    <property type="entry name" value="S_TKc"/>
    <property type="match status" value="1"/>
</dbReference>
<dbReference type="GO" id="GO:0005524">
    <property type="term" value="F:ATP binding"/>
    <property type="evidence" value="ECO:0007669"/>
    <property type="project" value="UniProtKB-KW"/>
</dbReference>
<evidence type="ECO:0000256" key="4">
    <source>
        <dbReference type="ARBA" id="ARBA00022840"/>
    </source>
</evidence>
<evidence type="ECO:0000256" key="3">
    <source>
        <dbReference type="ARBA" id="ARBA00022777"/>
    </source>
</evidence>
<sequence length="155" mass="17498">MDREKRKQLLDELKMLHGLDCSNLIELHGAYYRDGCIHVVLEFMDMGCLGDMIHAWGHVAYDEQVMAAAALQVLWGLAYLHFERRLHRDIKPQNILLSSLGEVKLGDFGISRHLEEESEMAATMVGTIRYMSPERLAGEAYGAPGDIWSLGVLLL</sequence>
<keyword evidence="1" id="KW-0808">Transferase</keyword>
<proteinExistence type="inferred from homology"/>
<evidence type="ECO:0000256" key="1">
    <source>
        <dbReference type="ARBA" id="ARBA00022679"/>
    </source>
</evidence>
<dbReference type="InterPro" id="IPR011009">
    <property type="entry name" value="Kinase-like_dom_sf"/>
</dbReference>
<dbReference type="EC" id="2.7.12.2" evidence="6"/>
<comment type="catalytic activity">
    <reaction evidence="8">
        <text>L-threonyl-[protein] + ATP = O-phospho-L-threonyl-[protein] + ADP + H(+)</text>
        <dbReference type="Rhea" id="RHEA:46608"/>
        <dbReference type="Rhea" id="RHEA-COMP:11060"/>
        <dbReference type="Rhea" id="RHEA-COMP:11605"/>
        <dbReference type="ChEBI" id="CHEBI:15378"/>
        <dbReference type="ChEBI" id="CHEBI:30013"/>
        <dbReference type="ChEBI" id="CHEBI:30616"/>
        <dbReference type="ChEBI" id="CHEBI:61977"/>
        <dbReference type="ChEBI" id="CHEBI:456216"/>
        <dbReference type="EC" id="2.7.12.2"/>
    </reaction>
</comment>
<comment type="caution">
    <text evidence="11">The sequence shown here is derived from an EMBL/GenBank/DDBJ whole genome shotgun (WGS) entry which is preliminary data.</text>
</comment>
<keyword evidence="2" id="KW-0547">Nucleotide-binding</keyword>
<dbReference type="EMBL" id="JAFCMP010000079">
    <property type="protein sequence ID" value="KAG5188057.1"/>
    <property type="molecule type" value="Genomic_DNA"/>
</dbReference>
<dbReference type="SUPFAM" id="SSF56112">
    <property type="entry name" value="Protein kinase-like (PK-like)"/>
    <property type="match status" value="1"/>
</dbReference>
<dbReference type="InterPro" id="IPR000719">
    <property type="entry name" value="Prot_kinase_dom"/>
</dbReference>
<evidence type="ECO:0000256" key="8">
    <source>
        <dbReference type="ARBA" id="ARBA00049299"/>
    </source>
</evidence>
<evidence type="ECO:0000256" key="6">
    <source>
        <dbReference type="ARBA" id="ARBA00038999"/>
    </source>
</evidence>
<evidence type="ECO:0000256" key="5">
    <source>
        <dbReference type="ARBA" id="ARBA00038035"/>
    </source>
</evidence>